<evidence type="ECO:0000256" key="10">
    <source>
        <dbReference type="SAM" id="MobiDB-lite"/>
    </source>
</evidence>
<keyword evidence="8" id="KW-0511">Multifunctional enzyme</keyword>
<feature type="region of interest" description="Disordered" evidence="10">
    <location>
        <begin position="138"/>
        <end position="182"/>
    </location>
</feature>
<dbReference type="OrthoDB" id="3651481at2"/>
<keyword evidence="3" id="KW-0596">Phosphopantetheine</keyword>
<name>A0A563EX35_9PSEU</name>
<evidence type="ECO:0000256" key="8">
    <source>
        <dbReference type="ARBA" id="ARBA00023268"/>
    </source>
</evidence>
<dbReference type="Pfam" id="PF08659">
    <property type="entry name" value="KR"/>
    <property type="match status" value="1"/>
</dbReference>
<keyword evidence="6" id="KW-0808">Transferase</keyword>
<dbReference type="InterPro" id="IPR036736">
    <property type="entry name" value="ACP-like_sf"/>
</dbReference>
<dbReference type="Gene3D" id="3.40.50.150">
    <property type="entry name" value="Vaccinia Virus protein VP39"/>
    <property type="match status" value="1"/>
</dbReference>
<feature type="domain" description="Carrier" evidence="11">
    <location>
        <begin position="1915"/>
        <end position="1989"/>
    </location>
</feature>
<dbReference type="Pfam" id="PF08242">
    <property type="entry name" value="Methyltransf_12"/>
    <property type="match status" value="1"/>
</dbReference>
<dbReference type="SMART" id="SM00822">
    <property type="entry name" value="PKS_KR"/>
    <property type="match status" value="1"/>
</dbReference>
<dbReference type="GO" id="GO:0031177">
    <property type="term" value="F:phosphopantetheine binding"/>
    <property type="evidence" value="ECO:0007669"/>
    <property type="project" value="InterPro"/>
</dbReference>
<dbReference type="InterPro" id="IPR009081">
    <property type="entry name" value="PP-bd_ACP"/>
</dbReference>
<dbReference type="InterPro" id="IPR054514">
    <property type="entry name" value="RhiE-like_linker"/>
</dbReference>
<dbReference type="CDD" id="cd00833">
    <property type="entry name" value="PKS"/>
    <property type="match status" value="1"/>
</dbReference>
<dbReference type="SMART" id="SM00826">
    <property type="entry name" value="PKS_DH"/>
    <property type="match status" value="1"/>
</dbReference>
<keyword evidence="4" id="KW-0963">Cytoplasm</keyword>
<feature type="domain" description="PKS/mFAS DH" evidence="13">
    <location>
        <begin position="786"/>
        <end position="1052"/>
    </location>
</feature>
<organism evidence="14 15">
    <name type="scientific">Lentzea tibetensis</name>
    <dbReference type="NCBI Taxonomy" id="2591470"/>
    <lineage>
        <taxon>Bacteria</taxon>
        <taxon>Bacillati</taxon>
        <taxon>Actinomycetota</taxon>
        <taxon>Actinomycetes</taxon>
        <taxon>Pseudonocardiales</taxon>
        <taxon>Pseudonocardiaceae</taxon>
        <taxon>Lentzea</taxon>
    </lineage>
</organism>
<feature type="compositionally biased region" description="Low complexity" evidence="10">
    <location>
        <begin position="161"/>
        <end position="170"/>
    </location>
</feature>
<dbReference type="PROSITE" id="PS52004">
    <property type="entry name" value="KS3_2"/>
    <property type="match status" value="1"/>
</dbReference>
<evidence type="ECO:0000256" key="2">
    <source>
        <dbReference type="ARBA" id="ARBA00004792"/>
    </source>
</evidence>
<dbReference type="Gene3D" id="3.40.47.10">
    <property type="match status" value="1"/>
</dbReference>
<dbReference type="Pfam" id="PF00975">
    <property type="entry name" value="Thioesterase"/>
    <property type="match status" value="1"/>
</dbReference>
<dbReference type="SUPFAM" id="SSF51735">
    <property type="entry name" value="NAD(P)-binding Rossmann-fold domains"/>
    <property type="match status" value="2"/>
</dbReference>
<dbReference type="GO" id="GO:0005886">
    <property type="term" value="C:plasma membrane"/>
    <property type="evidence" value="ECO:0007669"/>
    <property type="project" value="TreeGrafter"/>
</dbReference>
<evidence type="ECO:0000256" key="5">
    <source>
        <dbReference type="ARBA" id="ARBA00022553"/>
    </source>
</evidence>
<evidence type="ECO:0000259" key="11">
    <source>
        <dbReference type="PROSITE" id="PS50075"/>
    </source>
</evidence>
<dbReference type="SMART" id="SM00823">
    <property type="entry name" value="PKS_PP"/>
    <property type="match status" value="2"/>
</dbReference>
<keyword evidence="7" id="KW-0677">Repeat</keyword>
<feature type="region of interest" description="N-terminal hotdog fold" evidence="9">
    <location>
        <begin position="786"/>
        <end position="903"/>
    </location>
</feature>
<reference evidence="14 15" key="1">
    <citation type="submission" date="2019-07" db="EMBL/GenBank/DDBJ databases">
        <title>Lentzea xizangensis sp. nov., isolated from Qinghai-Tibetan Plateau Soils.</title>
        <authorList>
            <person name="Huang J."/>
        </authorList>
    </citation>
    <scope>NUCLEOTIDE SEQUENCE [LARGE SCALE GENOMIC DNA]</scope>
    <source>
        <strain evidence="14 15">FXJ1.1311</strain>
    </source>
</reference>
<dbReference type="InterPro" id="IPR057326">
    <property type="entry name" value="KR_dom"/>
</dbReference>
<dbReference type="GO" id="GO:0004315">
    <property type="term" value="F:3-oxoacyl-[acyl-carrier-protein] synthase activity"/>
    <property type="evidence" value="ECO:0007669"/>
    <property type="project" value="InterPro"/>
</dbReference>
<dbReference type="InterPro" id="IPR036291">
    <property type="entry name" value="NAD(P)-bd_dom_sf"/>
</dbReference>
<dbReference type="InterPro" id="IPR014031">
    <property type="entry name" value="Ketoacyl_synth_C"/>
</dbReference>
<evidence type="ECO:0000313" key="15">
    <source>
        <dbReference type="Proteomes" id="UP000316639"/>
    </source>
</evidence>
<feature type="active site" description="Proton donor; for dehydratase activity" evidence="9">
    <location>
        <position position="971"/>
    </location>
</feature>
<feature type="region of interest" description="C-terminal hotdog fold" evidence="9">
    <location>
        <begin position="917"/>
        <end position="1052"/>
    </location>
</feature>
<dbReference type="Pfam" id="PF00109">
    <property type="entry name" value="ketoacyl-synt"/>
    <property type="match status" value="1"/>
</dbReference>
<dbReference type="RefSeq" id="WP_146351050.1">
    <property type="nucleotide sequence ID" value="NZ_VOBR01000006.1"/>
</dbReference>
<dbReference type="InterPro" id="IPR029063">
    <property type="entry name" value="SAM-dependent_MTases_sf"/>
</dbReference>
<feature type="active site" description="Proton acceptor; for dehydratase activity" evidence="9">
    <location>
        <position position="819"/>
    </location>
</feature>
<evidence type="ECO:0000259" key="12">
    <source>
        <dbReference type="PROSITE" id="PS52004"/>
    </source>
</evidence>
<accession>A0A563EX35</accession>
<dbReference type="InterPro" id="IPR049900">
    <property type="entry name" value="PKS_mFAS_DH"/>
</dbReference>
<dbReference type="PROSITE" id="PS00606">
    <property type="entry name" value="KS3_1"/>
    <property type="match status" value="1"/>
</dbReference>
<dbReference type="FunFam" id="3.40.47.10:FF:000019">
    <property type="entry name" value="Polyketide synthase type I"/>
    <property type="match status" value="1"/>
</dbReference>
<dbReference type="InterPro" id="IPR042104">
    <property type="entry name" value="PKS_dehydratase_sf"/>
</dbReference>
<evidence type="ECO:0000256" key="1">
    <source>
        <dbReference type="ARBA" id="ARBA00004496"/>
    </source>
</evidence>
<dbReference type="Gene3D" id="1.10.1200.10">
    <property type="entry name" value="ACP-like"/>
    <property type="match status" value="2"/>
</dbReference>
<sequence length="2309" mass="249340">MSVHVSSAAELYELVSRGEIDKREALRLARAMKRTGAFAPAGVSGDVLRDRVCDVLADKVRLLLKVGAEDLDVEVELGEYGLDSVVISQLVSTVNDELGLELKPTVVFEHPTLAALASHLVAEHGAVLADRLGLRPAAPSPAVPETAAPESSVPAPRIPRTRTPAPQRQAKPATAPSSTEPETVDPVAIVGISGRFPQADDVDAFWRNLSEGRDCISEVPADRWDWRELYGDPFDDAGRTNVKWGGFMDGVADFDPEFFGIAPKEAALMDPQQRLLMLYVWKALEDAGYAADALAGTDLAIIAGTANTGYERLIDAGGRRADGVAATATVPSIGPNRMSFFLDVHGPSEPVETACSSSLVALHRAVAALERGECSLAVVGGVNTLLVPDGHISFGRVGMLSEDGRCKTFSDRANGYARGEGVGMLVLKRLSAAERDGDHIYGAIRGTAANHGGRANSLTSPNPKAQAAVIRAAHRRAGIDPRTIGYVEAHGTGTKLGDPIEIGALAEAFRDLYADRGAQLDDVHCGIGSVKTNIGHLELSAGVAGVIKVLLQMRHRTLVQSLHSEPVNPYIELEDTPFYLVRERTPWPAPVDDTGAELPRRAGVSSFGFGGVNAHVVLEEYVPPVAPVPEVRTPVAVVLSANDSGTLTARAEQLLAWIDETGPPDDDLPRVAHTLQVGRVAMPERLAFVAGTVAELQARLKEFVAGDRSQGLHRGHRDQQPMWRVLAGDEDIAAAMDSWVDKGKLDRLLELWATGFDFDWKRLHRGAPPRRIPLPTYPFHLRRYWAADAGDRPKAVPAEPVETCHRSGLTGDEEHVRDHRVHGTPLLPGVAQLALVGDALGVPEGFRLHDVAWLRPIQVTGPCQVEVRWNQTDGEQRSFELCVRGDERTVHATGVAQVGTAPDIPAVDVRALVENCQAQHTGAECYELFERIGISYGPALRTIDTLHCGEGLAVARLRAPRSARPGLAMLDGALQTCLGLWLAERGDPQGTEVPFAVREFQVLSAMPGEGWAVVRRTAEANTLDIDLCDTDGNVCARWLGFSTRATSAPRPSPRSQARTRLLAPVWDAVRIEKCPREPAEGARVVLLGGTEAEQAEFRRRCPGAVVLDADDVASADLRLQAGFEHVVWVGPADVGTAFRLVKAVLAAGADAGEIGWTVLTRQARLLPGDTRVEPSSAGAHGLFGSLAKEYPHWSVRVVDVSADQPVPWDDVLCLPADQRGELLAHRHGEWYRQRLLEVPAPEFGNAGVAPPPGDVVVAIGGAGGIGAVWTEHVMRRHQARVVWIGRRPLDAEIEARRQALSAFGPAPEYVRADATDLAALCRARDEIVRRHGPVRGVLHSALVLGDRSLAAMDEEHFDSVYSAKADVAANIAEAFGDQPLDFAVFFSSLQSFDPAPGQANYAAGCTFSDAFAEHLATRLECPVKTINWGYWGGVGVVASPAHRARMAEAGVASIEPEDGMAAYDALMASPHDQLALLKTTGPHAVGEFGGGDTLDHQPALVPSTITTLRDNRPDRTGEVARLRAKSDEHVAAMEATLARITWSVLRSLGLFGDDRAATAAELRAEAAIAEHHDGWLRHTLAVLTQAGYLRQRGEGRYARAGDTGSDLGTAWAEWDRERDGWLADEGKRAQAVLVDTSLRALADVLTGRRPATDVLFPDSSVELVEGVYRDSPVAGYFNQVLADTAEEYIRCRLAEDPDAKLRILEIGAGTGGTSAAVFRALEPWADHVETYCYTDISKVFLLHAQRTYGDIAPYLDTQLFDVEQPLAGQSVPAGGFDLVIAANVLHATRDIRTTLRNTKAALRAGGVLLLNELSTNSLFSHLTFGLLDGWWRYDDPAPRISGSPALAPATWCRLLGEAGFRGAFVGAEDAGDLGQQVMVAESDGVVRQPAAPLPMPEDTGRAPEEVVTSADLASPDLEARITELMAGVLELGPEQLGRDVPLRQHGFDSIFLAQFLAQVKKHLGEAPPLDVVAECETLQDVIDRITDTTGRAGVPESRADFPELVRMNSGGTGRPVFWIHHGNGGVELYRPIAERSARPFYGIQPKGWAGSGEILTGQVPMARHYASVIRAVQPEGPYDVGGFSVGGLLAYEVVRQLQLQGAEVNSLVMLDSLDATSTNRVNEIVQGGRDEPDVAAKVSAFRAVNLVLGNNQLNGDAGTSRVLHRDAVDPRQSYPEFFDSLIAAAARLTAGKTDAQLRSQVEHLVRYFEVLHTEKHVVHPLPRRDAVRCYYVRNRSGVFFGNFEEYMVLHPNPDIPSLDGTAYWREWEEQIDDFFVTEVDTTSHADVVVAPQSLNKILRLCDELYGEGR</sequence>
<dbReference type="Gene3D" id="3.40.50.1820">
    <property type="entry name" value="alpha/beta hydrolase"/>
    <property type="match status" value="1"/>
</dbReference>
<dbReference type="SUPFAM" id="SSF47336">
    <property type="entry name" value="ACP-like"/>
    <property type="match status" value="2"/>
</dbReference>
<dbReference type="InterPro" id="IPR020807">
    <property type="entry name" value="PKS_DH"/>
</dbReference>
<feature type="domain" description="Carrier" evidence="11">
    <location>
        <begin position="46"/>
        <end position="124"/>
    </location>
</feature>
<dbReference type="CDD" id="cd08953">
    <property type="entry name" value="KR_2_SDR_x"/>
    <property type="match status" value="1"/>
</dbReference>
<dbReference type="Gene3D" id="3.10.129.110">
    <property type="entry name" value="Polyketide synthase dehydratase"/>
    <property type="match status" value="1"/>
</dbReference>
<dbReference type="Proteomes" id="UP000316639">
    <property type="component" value="Unassembled WGS sequence"/>
</dbReference>
<dbReference type="InterPro" id="IPR020841">
    <property type="entry name" value="PKS_Beta-ketoAc_synthase_dom"/>
</dbReference>
<dbReference type="InterPro" id="IPR016039">
    <property type="entry name" value="Thiolase-like"/>
</dbReference>
<dbReference type="Gene3D" id="1.10.1240.100">
    <property type="match status" value="1"/>
</dbReference>
<proteinExistence type="predicted"/>
<dbReference type="InterPro" id="IPR018201">
    <property type="entry name" value="Ketoacyl_synth_AS"/>
</dbReference>
<gene>
    <name evidence="14" type="ORF">FKR81_11865</name>
</gene>
<evidence type="ECO:0000256" key="7">
    <source>
        <dbReference type="ARBA" id="ARBA00022737"/>
    </source>
</evidence>
<comment type="pathway">
    <text evidence="2">Antibiotic biosynthesis.</text>
</comment>
<dbReference type="SMART" id="SM00825">
    <property type="entry name" value="PKS_KS"/>
    <property type="match status" value="1"/>
</dbReference>
<dbReference type="InterPro" id="IPR049552">
    <property type="entry name" value="PKS_DH_N"/>
</dbReference>
<keyword evidence="5" id="KW-0597">Phosphoprotein</keyword>
<dbReference type="InterPro" id="IPR001031">
    <property type="entry name" value="Thioesterase"/>
</dbReference>
<feature type="domain" description="Ketosynthase family 3 (KS3)" evidence="12">
    <location>
        <begin position="184"/>
        <end position="620"/>
    </location>
</feature>
<dbReference type="Pfam" id="PF14765">
    <property type="entry name" value="PS-DH"/>
    <property type="match status" value="1"/>
</dbReference>
<keyword evidence="15" id="KW-1185">Reference proteome</keyword>
<dbReference type="InterPro" id="IPR020806">
    <property type="entry name" value="PKS_PP-bd"/>
</dbReference>
<dbReference type="EMBL" id="VOBR01000006">
    <property type="protein sequence ID" value="TWP52255.1"/>
    <property type="molecule type" value="Genomic_DNA"/>
</dbReference>
<dbReference type="Pfam" id="PF00550">
    <property type="entry name" value="PP-binding"/>
    <property type="match status" value="2"/>
</dbReference>
<dbReference type="PROSITE" id="PS50075">
    <property type="entry name" value="CARRIER"/>
    <property type="match status" value="2"/>
</dbReference>
<evidence type="ECO:0000256" key="3">
    <source>
        <dbReference type="ARBA" id="ARBA00022450"/>
    </source>
</evidence>
<dbReference type="InterPro" id="IPR050091">
    <property type="entry name" value="PKS_NRPS_Biosynth_Enz"/>
</dbReference>
<dbReference type="SMART" id="SM01294">
    <property type="entry name" value="PKS_PP_betabranch"/>
    <property type="match status" value="1"/>
</dbReference>
<dbReference type="CDD" id="cd02440">
    <property type="entry name" value="AdoMet_MTases"/>
    <property type="match status" value="1"/>
</dbReference>
<dbReference type="SUPFAM" id="SSF53474">
    <property type="entry name" value="alpha/beta-Hydrolases"/>
    <property type="match status" value="1"/>
</dbReference>
<dbReference type="SUPFAM" id="SSF53335">
    <property type="entry name" value="S-adenosyl-L-methionine-dependent methyltransferases"/>
    <property type="match status" value="1"/>
</dbReference>
<evidence type="ECO:0000256" key="4">
    <source>
        <dbReference type="ARBA" id="ARBA00022490"/>
    </source>
</evidence>
<dbReference type="Pfam" id="PF02801">
    <property type="entry name" value="Ketoacyl-synt_C"/>
    <property type="match status" value="1"/>
</dbReference>
<evidence type="ECO:0000313" key="14">
    <source>
        <dbReference type="EMBL" id="TWP52255.1"/>
    </source>
</evidence>
<dbReference type="PANTHER" id="PTHR43775">
    <property type="entry name" value="FATTY ACID SYNTHASE"/>
    <property type="match status" value="1"/>
</dbReference>
<dbReference type="InterPro" id="IPR013217">
    <property type="entry name" value="Methyltransf_12"/>
</dbReference>
<comment type="subcellular location">
    <subcellularLocation>
        <location evidence="1">Cytoplasm</location>
    </subcellularLocation>
</comment>
<dbReference type="GO" id="GO:0004312">
    <property type="term" value="F:fatty acid synthase activity"/>
    <property type="evidence" value="ECO:0007669"/>
    <property type="project" value="TreeGrafter"/>
</dbReference>
<dbReference type="SUPFAM" id="SSF53901">
    <property type="entry name" value="Thiolase-like"/>
    <property type="match status" value="1"/>
</dbReference>
<dbReference type="InterPro" id="IPR029058">
    <property type="entry name" value="AB_hydrolase_fold"/>
</dbReference>
<dbReference type="InterPro" id="IPR014030">
    <property type="entry name" value="Ketoacyl_synth_N"/>
</dbReference>
<evidence type="ECO:0000256" key="9">
    <source>
        <dbReference type="PROSITE-ProRule" id="PRU01363"/>
    </source>
</evidence>
<dbReference type="PANTHER" id="PTHR43775:SF37">
    <property type="entry name" value="SI:DKEY-61P9.11"/>
    <property type="match status" value="1"/>
</dbReference>
<dbReference type="InterPro" id="IPR049551">
    <property type="entry name" value="PKS_DH_C"/>
</dbReference>
<evidence type="ECO:0000259" key="13">
    <source>
        <dbReference type="PROSITE" id="PS52019"/>
    </source>
</evidence>
<dbReference type="Gene3D" id="3.40.50.720">
    <property type="entry name" value="NAD(P)-binding Rossmann-like Domain"/>
    <property type="match status" value="1"/>
</dbReference>
<dbReference type="GO" id="GO:0006633">
    <property type="term" value="P:fatty acid biosynthetic process"/>
    <property type="evidence" value="ECO:0007669"/>
    <property type="project" value="InterPro"/>
</dbReference>
<dbReference type="Pfam" id="PF21089">
    <property type="entry name" value="PKS_DH_N"/>
    <property type="match status" value="1"/>
</dbReference>
<dbReference type="GO" id="GO:0005737">
    <property type="term" value="C:cytoplasm"/>
    <property type="evidence" value="ECO:0007669"/>
    <property type="project" value="UniProtKB-SubCell"/>
</dbReference>
<comment type="caution">
    <text evidence="14">The sequence shown here is derived from an EMBL/GenBank/DDBJ whole genome shotgun (WGS) entry which is preliminary data.</text>
</comment>
<evidence type="ECO:0000256" key="6">
    <source>
        <dbReference type="ARBA" id="ARBA00022679"/>
    </source>
</evidence>
<dbReference type="Pfam" id="PF22336">
    <property type="entry name" value="RhiE-like_linker"/>
    <property type="match status" value="1"/>
</dbReference>
<protein>
    <submittedName>
        <fullName evidence="14">SDR family NAD(P)-dependent oxidoreductase</fullName>
    </submittedName>
</protein>
<dbReference type="GO" id="GO:0071770">
    <property type="term" value="P:DIM/DIP cell wall layer assembly"/>
    <property type="evidence" value="ECO:0007669"/>
    <property type="project" value="TreeGrafter"/>
</dbReference>
<dbReference type="PROSITE" id="PS52019">
    <property type="entry name" value="PKS_MFAS_DH"/>
    <property type="match status" value="1"/>
</dbReference>
<dbReference type="InterPro" id="IPR013968">
    <property type="entry name" value="PKS_KR"/>
</dbReference>